<dbReference type="InterPro" id="IPR029035">
    <property type="entry name" value="DHS-like_NAD/FAD-binding_dom"/>
</dbReference>
<dbReference type="InterPro" id="IPR012001">
    <property type="entry name" value="Thiamin_PyroP_enz_TPP-bd_dom"/>
</dbReference>
<dbReference type="GO" id="GO:0009099">
    <property type="term" value="P:L-valine biosynthetic process"/>
    <property type="evidence" value="ECO:0007669"/>
    <property type="project" value="TreeGrafter"/>
</dbReference>
<dbReference type="Pfam" id="PF02775">
    <property type="entry name" value="TPP_enzyme_C"/>
    <property type="match status" value="1"/>
</dbReference>
<dbReference type="InterPro" id="IPR011766">
    <property type="entry name" value="TPP_enzyme_TPP-bd"/>
</dbReference>
<dbReference type="SUPFAM" id="SSF52467">
    <property type="entry name" value="DHS-like NAD/FAD-binding domain"/>
    <property type="match status" value="1"/>
</dbReference>
<dbReference type="CDD" id="cd07035">
    <property type="entry name" value="TPP_PYR_POX_like"/>
    <property type="match status" value="1"/>
</dbReference>
<dbReference type="Gene3D" id="3.40.50.970">
    <property type="match status" value="2"/>
</dbReference>
<dbReference type="GO" id="GO:0009097">
    <property type="term" value="P:isoleucine biosynthetic process"/>
    <property type="evidence" value="ECO:0007669"/>
    <property type="project" value="TreeGrafter"/>
</dbReference>
<dbReference type="SUPFAM" id="SSF52518">
    <property type="entry name" value="Thiamin diphosphate-binding fold (THDP-binding)"/>
    <property type="match status" value="2"/>
</dbReference>
<sequence>MYCKATYNKESKNAMGTPNQLLNGGQILANALIRQGAELGFGVPGESFLPLLNGLVDHPKFQFVTCRQEGGAAYMAEAYAKLTGKPGIVMVTRGPGASNAMIGIHTAYQDSTPMVLLVGQVGTDMVEREAFQEIDYRRMYSECAKWVGSIDRVDRIDEFVSHAFHVAQAGRKGPVVLALPEDVLYMMGSEHPVAAAHIVQPGLDQEAFLQAMSHFSAAKNPMMIAGGGNWSKVPCDHLKKWANREGLPVATSFRSQDLIDNLDPCFAGDLGIGANPALVKRIKEADVLLVIGERLGEMTTAGYSILTPPQIKAKLIHVLSGPEELGRVYRPDFAINCSPDHFCKALTEISMGGQYDRQAMTTAHTEYLTFSAPVTVPGDLQLAQIMSSLKELIPRNAIVTNGAGNFATWVHRFYPYGDMRTQLAPANGSMGYGLPAAIAAKLVHPDRVVIAVCGDGDFMMNCQELATAARYGAYPIILVVNNSMLGTIRMHQEREFKSRVIATELTNPDFIKFADSFGIPAFRVSKTEEFAAAFSEAMASNQGALIELVQDQEVISPSKLLSQLGQ</sequence>
<gene>
    <name evidence="7" type="ORF">B0G85_1251</name>
</gene>
<dbReference type="GO" id="GO:0030976">
    <property type="term" value="F:thiamine pyrophosphate binding"/>
    <property type="evidence" value="ECO:0007669"/>
    <property type="project" value="InterPro"/>
</dbReference>
<dbReference type="InterPro" id="IPR029061">
    <property type="entry name" value="THDP-binding"/>
</dbReference>
<keyword evidence="2 3" id="KW-0786">Thiamine pyrophosphate</keyword>
<evidence type="ECO:0000313" key="8">
    <source>
        <dbReference type="Proteomes" id="UP000229366"/>
    </source>
</evidence>
<dbReference type="GO" id="GO:0003984">
    <property type="term" value="F:acetolactate synthase activity"/>
    <property type="evidence" value="ECO:0007669"/>
    <property type="project" value="TreeGrafter"/>
</dbReference>
<dbReference type="CDD" id="cd00568">
    <property type="entry name" value="TPP_enzymes"/>
    <property type="match status" value="1"/>
</dbReference>
<dbReference type="InterPro" id="IPR012000">
    <property type="entry name" value="Thiamin_PyroP_enz_cen_dom"/>
</dbReference>
<dbReference type="PANTHER" id="PTHR18968">
    <property type="entry name" value="THIAMINE PYROPHOSPHATE ENZYMES"/>
    <property type="match status" value="1"/>
</dbReference>
<feature type="domain" description="Thiamine pyrophosphate enzyme central" evidence="4">
    <location>
        <begin position="211"/>
        <end position="346"/>
    </location>
</feature>
<evidence type="ECO:0000259" key="5">
    <source>
        <dbReference type="Pfam" id="PF02775"/>
    </source>
</evidence>
<dbReference type="EMBL" id="PGTX01000003">
    <property type="protein sequence ID" value="PJI79149.1"/>
    <property type="molecule type" value="Genomic_DNA"/>
</dbReference>
<keyword evidence="8" id="KW-1185">Reference proteome</keyword>
<comment type="similarity">
    <text evidence="1 3">Belongs to the TPP enzyme family.</text>
</comment>
<dbReference type="FunFam" id="3.40.50.970:FF:000007">
    <property type="entry name" value="Acetolactate synthase"/>
    <property type="match status" value="1"/>
</dbReference>
<dbReference type="GO" id="GO:0050660">
    <property type="term" value="F:flavin adenine dinucleotide binding"/>
    <property type="evidence" value="ECO:0007669"/>
    <property type="project" value="TreeGrafter"/>
</dbReference>
<dbReference type="InterPro" id="IPR045229">
    <property type="entry name" value="TPP_enz"/>
</dbReference>
<feature type="domain" description="Thiamine pyrophosphate enzyme TPP-binding" evidence="5">
    <location>
        <begin position="402"/>
        <end position="547"/>
    </location>
</feature>
<evidence type="ECO:0000256" key="2">
    <source>
        <dbReference type="ARBA" id="ARBA00023052"/>
    </source>
</evidence>
<dbReference type="Proteomes" id="UP000229366">
    <property type="component" value="Unassembled WGS sequence"/>
</dbReference>
<dbReference type="Gene3D" id="3.40.50.1220">
    <property type="entry name" value="TPP-binding domain"/>
    <property type="match status" value="1"/>
</dbReference>
<dbReference type="Pfam" id="PF02776">
    <property type="entry name" value="TPP_enzyme_N"/>
    <property type="match status" value="1"/>
</dbReference>
<evidence type="ECO:0000256" key="1">
    <source>
        <dbReference type="ARBA" id="ARBA00007812"/>
    </source>
</evidence>
<dbReference type="GO" id="GO:0005948">
    <property type="term" value="C:acetolactate synthase complex"/>
    <property type="evidence" value="ECO:0007669"/>
    <property type="project" value="TreeGrafter"/>
</dbReference>
<proteinExistence type="inferred from homology"/>
<comment type="caution">
    <text evidence="7">The sequence shown here is derived from an EMBL/GenBank/DDBJ whole genome shotgun (WGS) entry which is preliminary data.</text>
</comment>
<dbReference type="AlphaFoldDB" id="A0A2M8VPR0"/>
<organism evidence="7 8">
    <name type="scientific">Polynucleobacter brandtiae</name>
    <dbReference type="NCBI Taxonomy" id="1938816"/>
    <lineage>
        <taxon>Bacteria</taxon>
        <taxon>Pseudomonadati</taxon>
        <taxon>Pseudomonadota</taxon>
        <taxon>Betaproteobacteria</taxon>
        <taxon>Burkholderiales</taxon>
        <taxon>Burkholderiaceae</taxon>
        <taxon>Polynucleobacter</taxon>
    </lineage>
</organism>
<dbReference type="NCBIfam" id="NF006052">
    <property type="entry name" value="PRK08199.1"/>
    <property type="match status" value="1"/>
</dbReference>
<dbReference type="PANTHER" id="PTHR18968:SF120">
    <property type="entry name" value="ACETOLACTATE SYNTHASE LARGE SUBUNIT"/>
    <property type="match status" value="1"/>
</dbReference>
<evidence type="ECO:0000313" key="7">
    <source>
        <dbReference type="EMBL" id="PJI79149.1"/>
    </source>
</evidence>
<name>A0A2M8VPR0_9BURK</name>
<feature type="domain" description="Thiamine pyrophosphate enzyme N-terminal TPP-binding" evidence="6">
    <location>
        <begin position="23"/>
        <end position="136"/>
    </location>
</feature>
<reference evidence="7 8" key="1">
    <citation type="submission" date="2017-11" db="EMBL/GenBank/DDBJ databases">
        <title>Genomic Encyclopedia of Type Strains, Phase III (KMG-III): the genomes of soil and plant-associated and newly described type strains.</title>
        <authorList>
            <person name="Whitman W."/>
        </authorList>
    </citation>
    <scope>NUCLEOTIDE SEQUENCE [LARGE SCALE GENOMIC DNA]</scope>
    <source>
        <strain evidence="7 8">UB-Domo-W1</strain>
    </source>
</reference>
<evidence type="ECO:0000259" key="4">
    <source>
        <dbReference type="Pfam" id="PF00205"/>
    </source>
</evidence>
<protein>
    <submittedName>
        <fullName evidence="7">Acetolactate synthase large subunit</fullName>
    </submittedName>
</protein>
<accession>A0A2M8VPR0</accession>
<evidence type="ECO:0000256" key="3">
    <source>
        <dbReference type="RuleBase" id="RU362132"/>
    </source>
</evidence>
<dbReference type="Pfam" id="PF00205">
    <property type="entry name" value="TPP_enzyme_M"/>
    <property type="match status" value="1"/>
</dbReference>
<dbReference type="GO" id="GO:0000287">
    <property type="term" value="F:magnesium ion binding"/>
    <property type="evidence" value="ECO:0007669"/>
    <property type="project" value="InterPro"/>
</dbReference>
<evidence type="ECO:0000259" key="6">
    <source>
        <dbReference type="Pfam" id="PF02776"/>
    </source>
</evidence>